<comment type="caution">
    <text evidence="1">The sequence shown here is derived from an EMBL/GenBank/DDBJ whole genome shotgun (WGS) entry which is preliminary data.</text>
</comment>
<reference evidence="1" key="1">
    <citation type="journal article" date="2015" name="Nature">
        <title>Complex archaea that bridge the gap between prokaryotes and eukaryotes.</title>
        <authorList>
            <person name="Spang A."/>
            <person name="Saw J.H."/>
            <person name="Jorgensen S.L."/>
            <person name="Zaremba-Niedzwiedzka K."/>
            <person name="Martijn J."/>
            <person name="Lind A.E."/>
            <person name="van Eijk R."/>
            <person name="Schleper C."/>
            <person name="Guy L."/>
            <person name="Ettema T.J."/>
        </authorList>
    </citation>
    <scope>NUCLEOTIDE SEQUENCE</scope>
</reference>
<dbReference type="EMBL" id="LAZR01003221">
    <property type="protein sequence ID" value="KKN20652.1"/>
    <property type="molecule type" value="Genomic_DNA"/>
</dbReference>
<dbReference type="AlphaFoldDB" id="A0A0F9P8B7"/>
<name>A0A0F9P8B7_9ZZZZ</name>
<accession>A0A0F9P8B7</accession>
<evidence type="ECO:0000313" key="1">
    <source>
        <dbReference type="EMBL" id="KKN20652.1"/>
    </source>
</evidence>
<sequence>MLKLSLIFLAFIALFVLLLRVGVIFMGKITGKYVGEKHKAAETIINTGTPPITWICNSIKKMAELREDPTGPRAVKIEEKARNACLKKLKGLTKYFKTSPLCQDEETRKILLDELSKARRVWQEKDWGEIIISKPTPPSLQT</sequence>
<proteinExistence type="predicted"/>
<protein>
    <submittedName>
        <fullName evidence="1">Uncharacterized protein</fullName>
    </submittedName>
</protein>
<organism evidence="1">
    <name type="scientific">marine sediment metagenome</name>
    <dbReference type="NCBI Taxonomy" id="412755"/>
    <lineage>
        <taxon>unclassified sequences</taxon>
        <taxon>metagenomes</taxon>
        <taxon>ecological metagenomes</taxon>
    </lineage>
</organism>
<gene>
    <name evidence="1" type="ORF">LCGC14_0933380</name>
</gene>